<sequence length="140" mass="15832">MPLLVNAYSTLREPLWPDFLPRAAVQHRDHADPELATHLHGFVGYVSQAGDGQMTQPRYHLMRHVQRVRQHFTFEVDDAAFGELAQWAEQANAVCFLADGSVRDPHGRVLISQGEPAIDEQAQVPYPPDALQRRAQQLRS</sequence>
<reference evidence="2 4" key="1">
    <citation type="submission" date="2021-02" db="EMBL/GenBank/DDBJ databases">
        <authorList>
            <person name="Pothier F. J."/>
        </authorList>
    </citation>
    <scope>NUCLEOTIDE SEQUENCE</scope>
    <source>
        <strain evidence="3 4">301</strain>
        <strain evidence="2">CFBP 1159</strain>
    </source>
</reference>
<protein>
    <submittedName>
        <fullName evidence="2">Uncharacterized protein</fullName>
    </submittedName>
</protein>
<evidence type="ECO:0000313" key="3">
    <source>
        <dbReference type="EMBL" id="CAE6860357.1"/>
    </source>
</evidence>
<dbReference type="EMBL" id="HG992338">
    <property type="protein sequence ID" value="CAE6860374.1"/>
    <property type="molecule type" value="Genomic_DNA"/>
</dbReference>
<dbReference type="EMBL" id="HG992341">
    <property type="protein sequence ID" value="CAE6853275.1"/>
    <property type="molecule type" value="Genomic_DNA"/>
</dbReference>
<evidence type="ECO:0000256" key="1">
    <source>
        <dbReference type="SAM" id="MobiDB-lite"/>
    </source>
</evidence>
<dbReference type="Proteomes" id="UP000835287">
    <property type="component" value="Chromosome"/>
</dbReference>
<accession>A0A8D6VV30</accession>
<dbReference type="Proteomes" id="UP000835243">
    <property type="component" value="Chromosome"/>
</dbReference>
<name>A0A8D6VV30_9XANT</name>
<organism evidence="2">
    <name type="scientific">Xanthomonas arboricola pv. corylina</name>
    <dbReference type="NCBI Taxonomy" id="487821"/>
    <lineage>
        <taxon>Bacteria</taxon>
        <taxon>Pseudomonadati</taxon>
        <taxon>Pseudomonadota</taxon>
        <taxon>Gammaproteobacteria</taxon>
        <taxon>Lysobacterales</taxon>
        <taxon>Lysobacteraceae</taxon>
        <taxon>Xanthomonas</taxon>
    </lineage>
</organism>
<dbReference type="AlphaFoldDB" id="A0A8D6VV30"/>
<keyword evidence="4" id="KW-1185">Reference proteome</keyword>
<proteinExistence type="predicted"/>
<dbReference type="EMBL" id="HG992338">
    <property type="protein sequence ID" value="CAE6860357.1"/>
    <property type="molecule type" value="Genomic_DNA"/>
</dbReference>
<gene>
    <name evidence="2" type="ORF">CFBP1159_41740</name>
    <name evidence="3" type="ORF">XAC301_43840</name>
</gene>
<evidence type="ECO:0000313" key="4">
    <source>
        <dbReference type="Proteomes" id="UP000835287"/>
    </source>
</evidence>
<dbReference type="EMBL" id="HG992341">
    <property type="protein sequence ID" value="CAE6853295.1"/>
    <property type="molecule type" value="Genomic_DNA"/>
</dbReference>
<evidence type="ECO:0000313" key="2">
    <source>
        <dbReference type="EMBL" id="CAE6853295.1"/>
    </source>
</evidence>
<feature type="region of interest" description="Disordered" evidence="1">
    <location>
        <begin position="115"/>
        <end position="140"/>
    </location>
</feature>